<feature type="compositionally biased region" description="Basic and acidic residues" evidence="1">
    <location>
        <begin position="325"/>
        <end position="334"/>
    </location>
</feature>
<dbReference type="RefSeq" id="XP_045963906.1">
    <property type="nucleotide sequence ID" value="XM_046095969.1"/>
</dbReference>
<feature type="region of interest" description="Disordered" evidence="1">
    <location>
        <begin position="1"/>
        <end position="91"/>
    </location>
</feature>
<name>A0A9P8UX36_9PEZI</name>
<evidence type="ECO:0000313" key="2">
    <source>
        <dbReference type="EMBL" id="KAH6659775.1"/>
    </source>
</evidence>
<evidence type="ECO:0000256" key="1">
    <source>
        <dbReference type="SAM" id="MobiDB-lite"/>
    </source>
</evidence>
<dbReference type="EMBL" id="JAGPXC010000001">
    <property type="protein sequence ID" value="KAH6659775.1"/>
    <property type="molecule type" value="Genomic_DNA"/>
</dbReference>
<dbReference type="AlphaFoldDB" id="A0A9P8UX36"/>
<feature type="compositionally biased region" description="Basic and acidic residues" evidence="1">
    <location>
        <begin position="127"/>
        <end position="144"/>
    </location>
</feature>
<feature type="region of interest" description="Disordered" evidence="1">
    <location>
        <begin position="115"/>
        <end position="238"/>
    </location>
</feature>
<feature type="compositionally biased region" description="Basic and acidic residues" evidence="1">
    <location>
        <begin position="57"/>
        <end position="66"/>
    </location>
</feature>
<sequence length="366" mass="38868">MSVLSIMKKGRQQAKEQNAKDMEKAKQETAKAAYKHVPTHAGTDALSGAPAGSNLDYRSRIREQNRKRNSMTAVETRPGTLPRVSSSLSNVSYPSTSASPVVPVSRVHSFNSLPPTWQHMSPGNSVARDDFSHSNSRKGKERELIPPVPPLPPFTQSMLGVGGRTRVKPNGSSGNSSSSEEDLEVGHKRPVSYNYSTPGNTSGSALSVSGSPRNPVTSAASHHFPQSHQRTMSAQSISRAHRFAAPRPMNHAALSIPGSPPAYPVPPISSIDSVSSSPAMSNSYASSARSKGSSAPSSAATTPAASVIAAFPSADKLPSLSLDQSAKHRMDTVKQRGPAVEIEAPNEMKKKRWSFLTSKRQAATTA</sequence>
<gene>
    <name evidence="2" type="ORF">BKA67DRAFT_28447</name>
</gene>
<feature type="compositionally biased region" description="Polar residues" evidence="1">
    <location>
        <begin position="193"/>
        <end position="238"/>
    </location>
</feature>
<reference evidence="2" key="1">
    <citation type="journal article" date="2021" name="Nat. Commun.">
        <title>Genetic determinants of endophytism in the Arabidopsis root mycobiome.</title>
        <authorList>
            <person name="Mesny F."/>
            <person name="Miyauchi S."/>
            <person name="Thiergart T."/>
            <person name="Pickel B."/>
            <person name="Atanasova L."/>
            <person name="Karlsson M."/>
            <person name="Huettel B."/>
            <person name="Barry K.W."/>
            <person name="Haridas S."/>
            <person name="Chen C."/>
            <person name="Bauer D."/>
            <person name="Andreopoulos W."/>
            <person name="Pangilinan J."/>
            <person name="LaButti K."/>
            <person name="Riley R."/>
            <person name="Lipzen A."/>
            <person name="Clum A."/>
            <person name="Drula E."/>
            <person name="Henrissat B."/>
            <person name="Kohler A."/>
            <person name="Grigoriev I.V."/>
            <person name="Martin F.M."/>
            <person name="Hacquard S."/>
        </authorList>
    </citation>
    <scope>NUCLEOTIDE SEQUENCE</scope>
    <source>
        <strain evidence="2">MPI-SDFR-AT-0073</strain>
    </source>
</reference>
<comment type="caution">
    <text evidence="2">The sequence shown here is derived from an EMBL/GenBank/DDBJ whole genome shotgun (WGS) entry which is preliminary data.</text>
</comment>
<evidence type="ECO:0000313" key="3">
    <source>
        <dbReference type="Proteomes" id="UP000758603"/>
    </source>
</evidence>
<feature type="compositionally biased region" description="Basic and acidic residues" evidence="1">
    <location>
        <begin position="13"/>
        <end position="29"/>
    </location>
</feature>
<feature type="compositionally biased region" description="Polar residues" evidence="1">
    <location>
        <begin position="115"/>
        <end position="124"/>
    </location>
</feature>
<proteinExistence type="predicted"/>
<dbReference type="GeneID" id="70124862"/>
<dbReference type="Proteomes" id="UP000758603">
    <property type="component" value="Unassembled WGS sequence"/>
</dbReference>
<organism evidence="2 3">
    <name type="scientific">Truncatella angustata</name>
    <dbReference type="NCBI Taxonomy" id="152316"/>
    <lineage>
        <taxon>Eukaryota</taxon>
        <taxon>Fungi</taxon>
        <taxon>Dikarya</taxon>
        <taxon>Ascomycota</taxon>
        <taxon>Pezizomycotina</taxon>
        <taxon>Sordariomycetes</taxon>
        <taxon>Xylariomycetidae</taxon>
        <taxon>Amphisphaeriales</taxon>
        <taxon>Sporocadaceae</taxon>
        <taxon>Truncatella</taxon>
    </lineage>
</organism>
<feature type="region of interest" description="Disordered" evidence="1">
    <location>
        <begin position="318"/>
        <end position="346"/>
    </location>
</feature>
<accession>A0A9P8UX36</accession>
<dbReference type="OrthoDB" id="5225441at2759"/>
<protein>
    <submittedName>
        <fullName evidence="2">Uncharacterized protein</fullName>
    </submittedName>
</protein>
<feature type="region of interest" description="Disordered" evidence="1">
    <location>
        <begin position="272"/>
        <end position="303"/>
    </location>
</feature>
<keyword evidence="3" id="KW-1185">Reference proteome</keyword>